<proteinExistence type="predicted"/>
<reference evidence="2" key="1">
    <citation type="submission" date="2017-02" db="EMBL/GenBank/DDBJ databases">
        <authorList>
            <person name="Varghese N."/>
            <person name="Submissions S."/>
        </authorList>
    </citation>
    <scope>NUCLEOTIDE SEQUENCE [LARGE SCALE GENOMIC DNA]</scope>
    <source>
        <strain evidence="2">ATCC 35199</strain>
    </source>
</reference>
<dbReference type="EMBL" id="FUYN01000013">
    <property type="protein sequence ID" value="SKB74253.1"/>
    <property type="molecule type" value="Genomic_DNA"/>
</dbReference>
<name>A0A1T5DRY6_9FIRM</name>
<dbReference type="Proteomes" id="UP000243406">
    <property type="component" value="Unassembled WGS sequence"/>
</dbReference>
<dbReference type="RefSeq" id="WP_079590807.1">
    <property type="nucleotide sequence ID" value="NZ_FUYN01000013.1"/>
</dbReference>
<gene>
    <name evidence="1" type="ORF">SAMN02745120_0116</name>
</gene>
<dbReference type="AlphaFoldDB" id="A0A1T5DRY6"/>
<evidence type="ECO:0000313" key="1">
    <source>
        <dbReference type="EMBL" id="SKB74253.1"/>
    </source>
</evidence>
<protein>
    <submittedName>
        <fullName evidence="1">Uncharacterized protein</fullName>
    </submittedName>
</protein>
<sequence>MIINDLLMQNNISDSQTDELNDIMKNRDIIEVLIVEADDENEILKCEFNDFYDFEFVLPYSQYLRTLDVQRDVKLISNKIIGTSTYVHIDTIEEQFVVLNRTSALEVKENKFMQKFKVGDSILCTYENIIFKKNIEGSKYDELGMYLDCEGMKGILPKNNIPNIKSKKLSQLGIVNGDQIEGTITHIIPQKRIFILTMSKCEELELEKIYVGKYIKSTVTSHIFNVNEQKVFISRKKTKREFAKNQPVKLFVYDKNDNTGTTLYFAKLSN</sequence>
<evidence type="ECO:0000313" key="2">
    <source>
        <dbReference type="Proteomes" id="UP000243406"/>
    </source>
</evidence>
<accession>A0A1T5DRY6</accession>
<organism evidence="1 2">
    <name type="scientific">Acetoanaerobium noterae</name>
    <dbReference type="NCBI Taxonomy" id="745369"/>
    <lineage>
        <taxon>Bacteria</taxon>
        <taxon>Bacillati</taxon>
        <taxon>Bacillota</taxon>
        <taxon>Clostridia</taxon>
        <taxon>Peptostreptococcales</taxon>
        <taxon>Filifactoraceae</taxon>
        <taxon>Acetoanaerobium</taxon>
    </lineage>
</organism>
<keyword evidence="2" id="KW-1185">Reference proteome</keyword>